<dbReference type="Pfam" id="PF00501">
    <property type="entry name" value="AMP-binding"/>
    <property type="match status" value="1"/>
</dbReference>
<keyword evidence="1" id="KW-0596">Phosphopantetheine</keyword>
<reference evidence="5" key="1">
    <citation type="submission" date="2025-08" db="UniProtKB">
        <authorList>
            <consortium name="RefSeq"/>
        </authorList>
    </citation>
    <scope>IDENTIFICATION</scope>
    <source>
        <tissue evidence="5">Whole Larva</tissue>
    </source>
</reference>
<dbReference type="PANTHER" id="PTHR44845">
    <property type="entry name" value="CARRIER DOMAIN-CONTAINING PROTEIN"/>
    <property type="match status" value="1"/>
</dbReference>
<dbReference type="Proteomes" id="UP000695000">
    <property type="component" value="Unplaced"/>
</dbReference>
<gene>
    <name evidence="5" type="primary">LOC108561091</name>
</gene>
<protein>
    <submittedName>
        <fullName evidence="5">N-(5-amino-5-carboxypentanoyl)-L-cysteinyl-D- valine synthase-like</fullName>
    </submittedName>
</protein>
<keyword evidence="4" id="KW-1185">Reference proteome</keyword>
<sequence>MASKVTPLNYQNFENFVVNKRNTSSKKMGSIPHLSILKGPSRSLKSETNLCRLFEQVAVGVSEKPALVFEDLGEVKKTSYHDLNATANRIARLIKATIVDKSIPRNADGDYIVAICMQPSDELISVLLAVWKAGAAYLPLDPTFPASRIEYFGYAVTKVKAVLKMPTCSVLLYGKALNCH</sequence>
<evidence type="ECO:0000256" key="1">
    <source>
        <dbReference type="ARBA" id="ARBA00022450"/>
    </source>
</evidence>
<dbReference type="InterPro" id="IPR000873">
    <property type="entry name" value="AMP-dep_synth/lig_dom"/>
</dbReference>
<proteinExistence type="predicted"/>
<accession>A0ABM1MIH2</accession>
<dbReference type="PANTHER" id="PTHR44845:SF6">
    <property type="entry name" value="BETA-ALANINE-ACTIVATING ENZYME"/>
    <property type="match status" value="1"/>
</dbReference>
<dbReference type="Gene3D" id="3.40.50.980">
    <property type="match status" value="2"/>
</dbReference>
<evidence type="ECO:0000313" key="5">
    <source>
        <dbReference type="RefSeq" id="XP_017774372.1"/>
    </source>
</evidence>
<keyword evidence="2" id="KW-0597">Phosphoprotein</keyword>
<dbReference type="SUPFAM" id="SSF56801">
    <property type="entry name" value="Acetyl-CoA synthetase-like"/>
    <property type="match status" value="1"/>
</dbReference>
<evidence type="ECO:0000313" key="4">
    <source>
        <dbReference type="Proteomes" id="UP000695000"/>
    </source>
</evidence>
<evidence type="ECO:0000259" key="3">
    <source>
        <dbReference type="Pfam" id="PF00501"/>
    </source>
</evidence>
<name>A0ABM1MIH2_NICVS</name>
<organism evidence="4 5">
    <name type="scientific">Nicrophorus vespilloides</name>
    <name type="common">Boreal carrion beetle</name>
    <dbReference type="NCBI Taxonomy" id="110193"/>
    <lineage>
        <taxon>Eukaryota</taxon>
        <taxon>Metazoa</taxon>
        <taxon>Ecdysozoa</taxon>
        <taxon>Arthropoda</taxon>
        <taxon>Hexapoda</taxon>
        <taxon>Insecta</taxon>
        <taxon>Pterygota</taxon>
        <taxon>Neoptera</taxon>
        <taxon>Endopterygota</taxon>
        <taxon>Coleoptera</taxon>
        <taxon>Polyphaga</taxon>
        <taxon>Staphyliniformia</taxon>
        <taxon>Silphidae</taxon>
        <taxon>Nicrophorinae</taxon>
        <taxon>Nicrophorus</taxon>
    </lineage>
</organism>
<feature type="domain" description="AMP-dependent synthetase/ligase" evidence="3">
    <location>
        <begin position="54"/>
        <end position="152"/>
    </location>
</feature>
<dbReference type="RefSeq" id="XP_017774372.1">
    <property type="nucleotide sequence ID" value="XM_017918883.1"/>
</dbReference>
<evidence type="ECO:0000256" key="2">
    <source>
        <dbReference type="ARBA" id="ARBA00022553"/>
    </source>
</evidence>
<dbReference type="GeneID" id="108561091"/>